<protein>
    <submittedName>
        <fullName evidence="1">Uncharacterized protein</fullName>
    </submittedName>
</protein>
<evidence type="ECO:0000313" key="2">
    <source>
        <dbReference type="Proteomes" id="UP000015103"/>
    </source>
</evidence>
<dbReference type="AlphaFoldDB" id="T1HIL4"/>
<dbReference type="EnsemblMetazoa" id="RPRC003887-RA">
    <property type="protein sequence ID" value="RPRC003887-PA"/>
    <property type="gene ID" value="RPRC003887"/>
</dbReference>
<dbReference type="EMBL" id="ACPB03019646">
    <property type="status" value="NOT_ANNOTATED_CDS"/>
    <property type="molecule type" value="Genomic_DNA"/>
</dbReference>
<reference evidence="1" key="1">
    <citation type="submission" date="2015-05" db="UniProtKB">
        <authorList>
            <consortium name="EnsemblMetazoa"/>
        </authorList>
    </citation>
    <scope>IDENTIFICATION</scope>
</reference>
<accession>T1HIL4</accession>
<dbReference type="HOGENOM" id="CLU_2076025_0_0_1"/>
<dbReference type="InParanoid" id="T1HIL4"/>
<dbReference type="VEuPathDB" id="VectorBase:RPRC003887"/>
<evidence type="ECO:0000313" key="1">
    <source>
        <dbReference type="EnsemblMetazoa" id="RPRC003887-PA"/>
    </source>
</evidence>
<dbReference type="Proteomes" id="UP000015103">
    <property type="component" value="Unassembled WGS sequence"/>
</dbReference>
<name>T1HIL4_RHOPR</name>
<proteinExistence type="predicted"/>
<organism evidence="1 2">
    <name type="scientific">Rhodnius prolixus</name>
    <name type="common">Triatomid bug</name>
    <dbReference type="NCBI Taxonomy" id="13249"/>
    <lineage>
        <taxon>Eukaryota</taxon>
        <taxon>Metazoa</taxon>
        <taxon>Ecdysozoa</taxon>
        <taxon>Arthropoda</taxon>
        <taxon>Hexapoda</taxon>
        <taxon>Insecta</taxon>
        <taxon>Pterygota</taxon>
        <taxon>Neoptera</taxon>
        <taxon>Paraneoptera</taxon>
        <taxon>Hemiptera</taxon>
        <taxon>Heteroptera</taxon>
        <taxon>Panheteroptera</taxon>
        <taxon>Cimicomorpha</taxon>
        <taxon>Reduviidae</taxon>
        <taxon>Triatominae</taxon>
        <taxon>Rhodnius</taxon>
    </lineage>
</organism>
<keyword evidence="2" id="KW-1185">Reference proteome</keyword>
<sequence>MDLSKAVMDFTEYIHTLVSGFGSVELLFCNGIQNISACEGTFIEKWHCATLAIKDFINNLFDNKGDFAQIVKEINQSLMDIIAKGIECFSGMKQKFTNNLLEVVKTKCNFPADALQLQ</sequence>